<keyword evidence="1" id="KW-0812">Transmembrane</keyword>
<sequence>MPSEVPDDIWRYIAGFLPVTVLLTLFSVNRTFLEIVRETRYQAISFTAYKSAKPLIKHVKYVHHPIEWDSKLVHSVRAEPWMVLPKEPKSHSWSSSTWKLLHACVSPAHAFEDGAEAQIARRLQKQTRRIADTIKGFTKLHTYHIDWDEGPYHPEFFSTLLDLVIPTIGRGLTSLILKVPLYHMPFLPPLASFLPNLLHLSLTLHTGAHIPMYISQKLEGLVVFLNIVLRNLRTFSLYTTPTSAYLDLGLLFCHLGNGRYLTSFTLCIPFDGGHLPDPTPLRRFLIKHRSTLESLNLGTTRAAAHPVPVAPTAKYWIRDTLKNHPPFPALSHLSLGLRPLRTDLSPLLRCLTGVRSQLRMLKLSERPLEYVELVRILDVLDDPPLLRVLSLRLRWLSPEIVDLMAAGLPALTALDLNFTEVVHQEPSSDASSIVSEDSYGLSHISELTLFCQIMSGKDYANWHLARLAVPESPRRQMKWLNPLERTFVGCVPALRSFAELVIV</sequence>
<dbReference type="EMBL" id="JACAZI010000007">
    <property type="protein sequence ID" value="KAF7356404.1"/>
    <property type="molecule type" value="Genomic_DNA"/>
</dbReference>
<dbReference type="Proteomes" id="UP000620124">
    <property type="component" value="Unassembled WGS sequence"/>
</dbReference>
<dbReference type="Gene3D" id="3.80.10.10">
    <property type="entry name" value="Ribonuclease Inhibitor"/>
    <property type="match status" value="1"/>
</dbReference>
<organism evidence="2 3">
    <name type="scientific">Mycena venus</name>
    <dbReference type="NCBI Taxonomy" id="2733690"/>
    <lineage>
        <taxon>Eukaryota</taxon>
        <taxon>Fungi</taxon>
        <taxon>Dikarya</taxon>
        <taxon>Basidiomycota</taxon>
        <taxon>Agaricomycotina</taxon>
        <taxon>Agaricomycetes</taxon>
        <taxon>Agaricomycetidae</taxon>
        <taxon>Agaricales</taxon>
        <taxon>Marasmiineae</taxon>
        <taxon>Mycenaceae</taxon>
        <taxon>Mycena</taxon>
    </lineage>
</organism>
<dbReference type="InterPro" id="IPR032675">
    <property type="entry name" value="LRR_dom_sf"/>
</dbReference>
<keyword evidence="1" id="KW-1133">Transmembrane helix</keyword>
<dbReference type="SUPFAM" id="SSF52047">
    <property type="entry name" value="RNI-like"/>
    <property type="match status" value="1"/>
</dbReference>
<evidence type="ECO:0000313" key="2">
    <source>
        <dbReference type="EMBL" id="KAF7356404.1"/>
    </source>
</evidence>
<dbReference type="OrthoDB" id="2997904at2759"/>
<reference evidence="2" key="1">
    <citation type="submission" date="2020-05" db="EMBL/GenBank/DDBJ databases">
        <title>Mycena genomes resolve the evolution of fungal bioluminescence.</title>
        <authorList>
            <person name="Tsai I.J."/>
        </authorList>
    </citation>
    <scope>NUCLEOTIDE SEQUENCE</scope>
    <source>
        <strain evidence="2">CCC161011</strain>
    </source>
</reference>
<comment type="caution">
    <text evidence="2">The sequence shown here is derived from an EMBL/GenBank/DDBJ whole genome shotgun (WGS) entry which is preliminary data.</text>
</comment>
<evidence type="ECO:0000256" key="1">
    <source>
        <dbReference type="SAM" id="Phobius"/>
    </source>
</evidence>
<accession>A0A8H6YDN1</accession>
<gene>
    <name evidence="2" type="ORF">MVEN_00973000</name>
</gene>
<keyword evidence="1" id="KW-0472">Membrane</keyword>
<protein>
    <recommendedName>
        <fullName evidence="4">F-box domain-containing protein</fullName>
    </recommendedName>
</protein>
<proteinExistence type="predicted"/>
<keyword evidence="3" id="KW-1185">Reference proteome</keyword>
<feature type="transmembrane region" description="Helical" evidence="1">
    <location>
        <begin position="12"/>
        <end position="33"/>
    </location>
</feature>
<evidence type="ECO:0008006" key="4">
    <source>
        <dbReference type="Google" id="ProtNLM"/>
    </source>
</evidence>
<evidence type="ECO:0000313" key="3">
    <source>
        <dbReference type="Proteomes" id="UP000620124"/>
    </source>
</evidence>
<dbReference type="AlphaFoldDB" id="A0A8H6YDN1"/>
<name>A0A8H6YDN1_9AGAR</name>